<feature type="compositionally biased region" description="Basic and acidic residues" evidence="4">
    <location>
        <begin position="496"/>
        <end position="507"/>
    </location>
</feature>
<feature type="compositionally biased region" description="Polar residues" evidence="4">
    <location>
        <begin position="1171"/>
        <end position="1186"/>
    </location>
</feature>
<feature type="region of interest" description="Disordered" evidence="4">
    <location>
        <begin position="677"/>
        <end position="1072"/>
    </location>
</feature>
<evidence type="ECO:0000313" key="5">
    <source>
        <dbReference type="EMBL" id="KAK6638727.1"/>
    </source>
</evidence>
<evidence type="ECO:0000256" key="2">
    <source>
        <dbReference type="ARBA" id="ARBA00023043"/>
    </source>
</evidence>
<feature type="compositionally biased region" description="Basic and acidic residues" evidence="4">
    <location>
        <begin position="865"/>
        <end position="875"/>
    </location>
</feature>
<feature type="compositionally biased region" description="Low complexity" evidence="4">
    <location>
        <begin position="879"/>
        <end position="888"/>
    </location>
</feature>
<feature type="repeat" description="ANK" evidence="3">
    <location>
        <begin position="244"/>
        <end position="277"/>
    </location>
</feature>
<comment type="caution">
    <text evidence="5">The sequence shown here is derived from an EMBL/GenBank/DDBJ whole genome shotgun (WGS) entry which is preliminary data.</text>
</comment>
<evidence type="ECO:0000256" key="1">
    <source>
        <dbReference type="ARBA" id="ARBA00022737"/>
    </source>
</evidence>
<feature type="compositionally biased region" description="Polar residues" evidence="4">
    <location>
        <begin position="903"/>
        <end position="921"/>
    </location>
</feature>
<feature type="repeat" description="ANK" evidence="3">
    <location>
        <begin position="378"/>
        <end position="410"/>
    </location>
</feature>
<organism evidence="5 6">
    <name type="scientific">Polyplax serrata</name>
    <name type="common">Common mouse louse</name>
    <dbReference type="NCBI Taxonomy" id="468196"/>
    <lineage>
        <taxon>Eukaryota</taxon>
        <taxon>Metazoa</taxon>
        <taxon>Ecdysozoa</taxon>
        <taxon>Arthropoda</taxon>
        <taxon>Hexapoda</taxon>
        <taxon>Insecta</taxon>
        <taxon>Pterygota</taxon>
        <taxon>Neoptera</taxon>
        <taxon>Paraneoptera</taxon>
        <taxon>Psocodea</taxon>
        <taxon>Troctomorpha</taxon>
        <taxon>Phthiraptera</taxon>
        <taxon>Anoplura</taxon>
        <taxon>Polyplacidae</taxon>
        <taxon>Polyplax</taxon>
    </lineage>
</organism>
<keyword evidence="1" id="KW-0677">Repeat</keyword>
<keyword evidence="2 3" id="KW-0040">ANK repeat</keyword>
<feature type="compositionally biased region" description="Polar residues" evidence="4">
    <location>
        <begin position="546"/>
        <end position="555"/>
    </location>
</feature>
<dbReference type="EMBL" id="JAWJWE010000003">
    <property type="protein sequence ID" value="KAK6638727.1"/>
    <property type="molecule type" value="Genomic_DNA"/>
</dbReference>
<feature type="compositionally biased region" description="Basic and acidic residues" evidence="4">
    <location>
        <begin position="817"/>
        <end position="827"/>
    </location>
</feature>
<feature type="compositionally biased region" description="Basic and acidic residues" evidence="4">
    <location>
        <begin position="1000"/>
        <end position="1041"/>
    </location>
</feature>
<gene>
    <name evidence="5" type="ORF">RUM43_006994</name>
</gene>
<evidence type="ECO:0000256" key="4">
    <source>
        <dbReference type="SAM" id="MobiDB-lite"/>
    </source>
</evidence>
<feature type="region of interest" description="Disordered" evidence="4">
    <location>
        <begin position="1114"/>
        <end position="1195"/>
    </location>
</feature>
<dbReference type="PROSITE" id="PS50088">
    <property type="entry name" value="ANK_REPEAT"/>
    <property type="match status" value="7"/>
</dbReference>
<protein>
    <submittedName>
        <fullName evidence="5">Uncharacterized protein</fullName>
    </submittedName>
</protein>
<feature type="compositionally biased region" description="Basic residues" evidence="4">
    <location>
        <begin position="508"/>
        <end position="517"/>
    </location>
</feature>
<dbReference type="SMART" id="SM00248">
    <property type="entry name" value="ANK"/>
    <property type="match status" value="12"/>
</dbReference>
<feature type="compositionally biased region" description="Basic and acidic residues" evidence="4">
    <location>
        <begin position="929"/>
        <end position="939"/>
    </location>
</feature>
<feature type="region of interest" description="Disordered" evidence="4">
    <location>
        <begin position="491"/>
        <end position="558"/>
    </location>
</feature>
<dbReference type="Gene3D" id="1.25.40.20">
    <property type="entry name" value="Ankyrin repeat-containing domain"/>
    <property type="match status" value="4"/>
</dbReference>
<feature type="compositionally biased region" description="Polar residues" evidence="4">
    <location>
        <begin position="619"/>
        <end position="632"/>
    </location>
</feature>
<dbReference type="Pfam" id="PF13637">
    <property type="entry name" value="Ank_4"/>
    <property type="match status" value="1"/>
</dbReference>
<feature type="compositionally biased region" description="Basic and acidic residues" evidence="4">
    <location>
        <begin position="735"/>
        <end position="754"/>
    </location>
</feature>
<feature type="compositionally biased region" description="Basic and acidic residues" evidence="4">
    <location>
        <begin position="796"/>
        <end position="806"/>
    </location>
</feature>
<dbReference type="Proteomes" id="UP001372834">
    <property type="component" value="Unassembled WGS sequence"/>
</dbReference>
<dbReference type="PROSITE" id="PS50297">
    <property type="entry name" value="ANK_REP_REGION"/>
    <property type="match status" value="6"/>
</dbReference>
<dbReference type="PANTHER" id="PTHR24126">
    <property type="entry name" value="ANKYRIN REPEAT, PH AND SEC7 DOMAIN CONTAINING PROTEIN SECG-RELATED"/>
    <property type="match status" value="1"/>
</dbReference>
<feature type="compositionally biased region" description="Basic and acidic residues" evidence="4">
    <location>
        <begin position="1118"/>
        <end position="1129"/>
    </location>
</feature>
<evidence type="ECO:0000313" key="6">
    <source>
        <dbReference type="Proteomes" id="UP001372834"/>
    </source>
</evidence>
<dbReference type="SUPFAM" id="SSF48403">
    <property type="entry name" value="Ankyrin repeat"/>
    <property type="match status" value="2"/>
</dbReference>
<sequence>MRHPITRISGGATPLMYACQQCREKDVLDILKNMPYSVKERDRTLKTPLHYCAENQNNTCAEVIIKMAPELVNAQDENGYCPLHLAVIAGNKGLIKLLLARGADVNLYDNEGHSAVHWAIGAAVTSYEIDDQPQGQRKEPSLSSEKEALEMIIQAGADPSTPDIHGGYPLHYAVQMCGSNVDLNNKSLGEAIKVVQTLLRCGVNVNVMDKDGRQPILWAASAGSAKAITYLINSGARVDAADKDGLTALHCAASRGHTSTIETLVTICGAEVDIIDGNGCSALFYAVTLGHADSTALLLDLGAQPNRQDRKGRTPAHCGAAKGQIETLKILQNHGGNLWLRNVKGDFPYHEAIASGRRELVLWFLQQNPDAINIGNNDGRCALHIAAMYNDSEMIKVLLDRKSLVNPVMRSSKGVLMTPLNVALCKGHRSSGKLLQLHGGVPFSKVSKSNSDYYYAMRHVHPSYRTSASDNILNDNSEWVEELVSPSFTVINTTHNGHDEQMTSEKKKIYRRRKKRRSNSDGNRPDKDDSDSEDTTYEDMRHSRATSRTVQSNSLEAEKLNKRNMESLDIQKDAITSVILIDDESYRRKNTEEFLGDDGQSNTLQNTYEITDRERSQRKISPTESKRISSLSPGDFPPKMQIINVRNLDSKITETEMDEIKTSTDANLKLNLDVKGIDDTGESKESNLSEMTEDNSDRKTSTKTSELLTPSFRVLENSNNSEERSGLTSSDDLTSEGKRKIHKEVTVQKFEKTTKTVHSKSSTVRKYEKGAKGTSKNGSRTEGSDDKPGSGSSSGSDRKDRKKTDVSRGGNSSDGSTAKESKGKEKATTVIENNENLAVSSKGGDKSDEKCAEDEPSETNASDIKASDIEPDKLQETTSEIAAEASESLGQSEGIANGKLDDTQNSDYIITSPNTELSSQKDAPVEILDETKEEKKLEETAAADDSSGTKVEDVPVSQETPQTPSRPETGGAEEVKETKTETATEPNGLVVEEPQNANLNEKKLEENDFIVVEEKQEDKMEEEHEERTEEKQEEKVDEKPVQEIGSEPEVVPSEQSQVNTSEVNENSDIQSVTSVNVASGSALVEMHSTAVDNAIENGHHSDFLTSNASESFSPSFVKTEKKIAKRGSDRYIQPHGMLHSNSQSERSDQAALGQYENNSNATEPQEEGDSPSISNSKPENNWMTTDGRTHRTHKISRLCRRNKELRDVNQISVNQLVQGTIRKYHLERGIFHQLLELKRLQIRAGRANEQVLVKRLADEYERSCASLGMRHYNRTYKFKEFERFLYDQLKSLNRSHSFIPDMKSYDDIDALSGIMKKSRFKILSEVPPYEPLCSCLTQRCHHTTRAYTSIPCSAYVASIRRNKSHKSKKESFLPHIEQFQPYRSAREKFCDSSPTTLELIQGNNKQVIELPPTQSDRSKKYYITFTIKSAQNFKDGDGDDHIDDDLAHGSRKIYFKHRHAKSV</sequence>
<dbReference type="InterPro" id="IPR002110">
    <property type="entry name" value="Ankyrin_rpt"/>
</dbReference>
<feature type="repeat" description="ANK" evidence="3">
    <location>
        <begin position="278"/>
        <end position="310"/>
    </location>
</feature>
<feature type="compositionally biased region" description="Polar residues" evidence="4">
    <location>
        <begin position="1053"/>
        <end position="1072"/>
    </location>
</feature>
<accession>A0AAN8PLE2</accession>
<feature type="compositionally biased region" description="Polar residues" evidence="4">
    <location>
        <begin position="830"/>
        <end position="839"/>
    </location>
</feature>
<dbReference type="PANTHER" id="PTHR24126:SF14">
    <property type="entry name" value="ANK_REP_REGION DOMAIN-CONTAINING PROTEIN"/>
    <property type="match status" value="1"/>
</dbReference>
<feature type="compositionally biased region" description="Polar residues" evidence="4">
    <location>
        <begin position="716"/>
        <end position="732"/>
    </location>
</feature>
<dbReference type="Pfam" id="PF12796">
    <property type="entry name" value="Ank_2"/>
    <property type="match status" value="3"/>
</dbReference>
<feature type="repeat" description="ANK" evidence="3">
    <location>
        <begin position="311"/>
        <end position="343"/>
    </location>
</feature>
<feature type="compositionally biased region" description="Acidic residues" evidence="4">
    <location>
        <begin position="528"/>
        <end position="537"/>
    </location>
</feature>
<feature type="compositionally biased region" description="Basic and acidic residues" evidence="4">
    <location>
        <begin position="973"/>
        <end position="982"/>
    </location>
</feature>
<feature type="compositionally biased region" description="Polar residues" evidence="4">
    <location>
        <begin position="599"/>
        <end position="609"/>
    </location>
</feature>
<feature type="repeat" description="ANK" evidence="3">
    <location>
        <begin position="165"/>
        <end position="210"/>
    </location>
</feature>
<feature type="repeat" description="ANK" evidence="3">
    <location>
        <begin position="211"/>
        <end position="243"/>
    </location>
</feature>
<feature type="compositionally biased region" description="Polar residues" evidence="4">
    <location>
        <begin position="957"/>
        <end position="966"/>
    </location>
</feature>
<name>A0AAN8PLE2_POLSC</name>
<feature type="repeat" description="ANK" evidence="3">
    <location>
        <begin position="78"/>
        <end position="110"/>
    </location>
</feature>
<dbReference type="PROSITE" id="PS51257">
    <property type="entry name" value="PROKAR_LIPOPROTEIN"/>
    <property type="match status" value="1"/>
</dbReference>
<evidence type="ECO:0000256" key="3">
    <source>
        <dbReference type="PROSITE-ProRule" id="PRU00023"/>
    </source>
</evidence>
<dbReference type="InterPro" id="IPR036770">
    <property type="entry name" value="Ankyrin_rpt-contain_sf"/>
</dbReference>
<feature type="region of interest" description="Disordered" evidence="4">
    <location>
        <begin position="592"/>
        <end position="640"/>
    </location>
</feature>
<reference evidence="5 6" key="1">
    <citation type="submission" date="2023-10" db="EMBL/GenBank/DDBJ databases">
        <title>Genomes of two closely related lineages of the louse Polyplax serrata with different host specificities.</title>
        <authorList>
            <person name="Martinu J."/>
            <person name="Tarabai H."/>
            <person name="Stefka J."/>
            <person name="Hypsa V."/>
        </authorList>
    </citation>
    <scope>NUCLEOTIDE SEQUENCE [LARGE SCALE GENOMIC DNA]</scope>
    <source>
        <strain evidence="5">HR10_N</strain>
    </source>
</reference>
<feature type="compositionally biased region" description="Basic and acidic residues" evidence="4">
    <location>
        <begin position="677"/>
        <end position="687"/>
    </location>
</feature>
<proteinExistence type="predicted"/>